<feature type="signal peptide" evidence="1">
    <location>
        <begin position="1"/>
        <end position="21"/>
    </location>
</feature>
<dbReference type="AlphaFoldDB" id="A0A975ZQN8"/>
<feature type="domain" description="Phytase-like" evidence="2">
    <location>
        <begin position="42"/>
        <end position="280"/>
    </location>
</feature>
<dbReference type="EMBL" id="FNYY01000025">
    <property type="protein sequence ID" value="SEK07873.1"/>
    <property type="molecule type" value="Genomic_DNA"/>
</dbReference>
<accession>A0A975ZQN8</accession>
<protein>
    <recommendedName>
        <fullName evidence="2">Phytase-like domain-containing protein</fullName>
    </recommendedName>
</protein>
<feature type="chain" id="PRO_5037616784" description="Phytase-like domain-containing protein" evidence="1">
    <location>
        <begin position="22"/>
        <end position="294"/>
    </location>
</feature>
<reference evidence="3 4" key="1">
    <citation type="submission" date="2016-10" db="EMBL/GenBank/DDBJ databases">
        <authorList>
            <person name="Varghese N."/>
            <person name="Submissions S."/>
        </authorList>
    </citation>
    <scope>NUCLEOTIDE SEQUENCE [LARGE SCALE GENOMIC DNA]</scope>
    <source>
        <strain evidence="3 4">FF3</strain>
    </source>
</reference>
<gene>
    <name evidence="3" type="ORF">SAMN04487940_12534</name>
</gene>
<dbReference type="PIRSF" id="PIRSF031900">
    <property type="entry name" value="UCP031900"/>
    <property type="match status" value="1"/>
</dbReference>
<dbReference type="PROSITE" id="PS51257">
    <property type="entry name" value="PROKAR_LIPOPROTEIN"/>
    <property type="match status" value="1"/>
</dbReference>
<dbReference type="InterPro" id="IPR014567">
    <property type="entry name" value="UCP031900"/>
</dbReference>
<keyword evidence="1" id="KW-0732">Signal</keyword>
<keyword evidence="4" id="KW-1185">Reference proteome</keyword>
<comment type="caution">
    <text evidence="3">The sequence shown here is derived from an EMBL/GenBank/DDBJ whole genome shotgun (WGS) entry which is preliminary data.</text>
</comment>
<dbReference type="GeneID" id="80820719"/>
<evidence type="ECO:0000313" key="4">
    <source>
        <dbReference type="Proteomes" id="UP000182932"/>
    </source>
</evidence>
<dbReference type="InterPro" id="IPR027372">
    <property type="entry name" value="Phytase-like_dom"/>
</dbReference>
<dbReference type="Proteomes" id="UP000182932">
    <property type="component" value="Unassembled WGS sequence"/>
</dbReference>
<evidence type="ECO:0000259" key="2">
    <source>
        <dbReference type="Pfam" id="PF13449"/>
    </source>
</evidence>
<sequence>MTRFLRAACLGLAGLASGCIAAETPPTARHLQSFSWQSDAEGFGGMSGFELAEDGESFVAISDRGRFVEGRLIRENGRITRVEGTAPQPLMNTGGNPMHRKVAQDAEGLAIAADGRRYISFEGRARVWAYPTMARAQALPSHPDFDGMQNNSALEALAVDSRGWLYTMPERSGQLTRPFPVYRFNGTRWDQPFAIPRIGGFQPTGADIGPDGMFYLLEREFTGLGFRSRVRRFPLSETALGPGEVLLVSHLARHDNLEGLAVTRAATGQIRLTMISDDNFNPFQRSEIVEYLLP</sequence>
<dbReference type="SUPFAM" id="SSF101898">
    <property type="entry name" value="NHL repeat"/>
    <property type="match status" value="1"/>
</dbReference>
<evidence type="ECO:0000256" key="1">
    <source>
        <dbReference type="SAM" id="SignalP"/>
    </source>
</evidence>
<organism evidence="3 4">
    <name type="scientific">Marinovum algicola</name>
    <dbReference type="NCBI Taxonomy" id="42444"/>
    <lineage>
        <taxon>Bacteria</taxon>
        <taxon>Pseudomonadati</taxon>
        <taxon>Pseudomonadota</taxon>
        <taxon>Alphaproteobacteria</taxon>
        <taxon>Rhodobacterales</taxon>
        <taxon>Roseobacteraceae</taxon>
        <taxon>Marinovum</taxon>
    </lineage>
</organism>
<proteinExistence type="predicted"/>
<dbReference type="RefSeq" id="WP_074839540.1">
    <property type="nucleotide sequence ID" value="NZ_CATMKJ010000004.1"/>
</dbReference>
<dbReference type="Pfam" id="PF13449">
    <property type="entry name" value="Phytase-like"/>
    <property type="match status" value="1"/>
</dbReference>
<evidence type="ECO:0000313" key="3">
    <source>
        <dbReference type="EMBL" id="SEK07873.1"/>
    </source>
</evidence>
<name>A0A975ZQN8_9RHOB</name>